<feature type="domain" description="ABC-type glycine betaine transport system substrate-binding" evidence="1">
    <location>
        <begin position="144"/>
        <end position="317"/>
    </location>
</feature>
<evidence type="ECO:0000313" key="3">
    <source>
        <dbReference type="Proteomes" id="UP001500236"/>
    </source>
</evidence>
<name>A0ABP6LZI9_9MICC</name>
<dbReference type="Pfam" id="PF04069">
    <property type="entry name" value="OpuAC"/>
    <property type="match status" value="1"/>
</dbReference>
<dbReference type="Proteomes" id="UP001500236">
    <property type="component" value="Unassembled WGS sequence"/>
</dbReference>
<comment type="caution">
    <text evidence="2">The sequence shown here is derived from an EMBL/GenBank/DDBJ whole genome shotgun (WGS) entry which is preliminary data.</text>
</comment>
<dbReference type="EMBL" id="BAAAVT010000013">
    <property type="protein sequence ID" value="GAA3068698.1"/>
    <property type="molecule type" value="Genomic_DNA"/>
</dbReference>
<proteinExistence type="predicted"/>
<protein>
    <recommendedName>
        <fullName evidence="1">ABC-type glycine betaine transport system substrate-binding domain-containing protein</fullName>
    </recommendedName>
</protein>
<accession>A0ABP6LZI9</accession>
<sequence length="330" mass="35383">MTSPPGRRSALLPALLPVLLPVLLVVSACSGPPPAQEPTGEAAERAWTIAVPDHGLDRTVAHIYSLALNSRETPAVVEPRDADVGDLVLAMAEEQDPGYDMVLARTLPLAEQLQAEDDTAEEVEPGPSAEELLDVVESQLEAQAPGTELLEPAAAVLSNAMVITTVTAEQHEIDLSAEADDPAFATACDELRIGIRQDLPDPEPLLEELYDCEPEEVLTGTEAELLHQVITAEIDAAIITDSHPGILEHALVALQDGEQAFGEEQHVPVVHAGISEEMPDVVDQIAARLDDEAMVTLRQLIDGDDGLDPQEAAEYWLVEENLIAEPEDWG</sequence>
<reference evidence="3" key="1">
    <citation type="journal article" date="2019" name="Int. J. Syst. Evol. Microbiol.">
        <title>The Global Catalogue of Microorganisms (GCM) 10K type strain sequencing project: providing services to taxonomists for standard genome sequencing and annotation.</title>
        <authorList>
            <consortium name="The Broad Institute Genomics Platform"/>
            <consortium name="The Broad Institute Genome Sequencing Center for Infectious Disease"/>
            <person name="Wu L."/>
            <person name="Ma J."/>
        </authorList>
    </citation>
    <scope>NUCLEOTIDE SEQUENCE [LARGE SCALE GENOMIC DNA]</scope>
    <source>
        <strain evidence="3">JCM 14309</strain>
    </source>
</reference>
<evidence type="ECO:0000259" key="1">
    <source>
        <dbReference type="Pfam" id="PF04069"/>
    </source>
</evidence>
<keyword evidence="3" id="KW-1185">Reference proteome</keyword>
<dbReference type="SUPFAM" id="SSF53850">
    <property type="entry name" value="Periplasmic binding protein-like II"/>
    <property type="match status" value="1"/>
</dbReference>
<dbReference type="PROSITE" id="PS51257">
    <property type="entry name" value="PROKAR_LIPOPROTEIN"/>
    <property type="match status" value="1"/>
</dbReference>
<gene>
    <name evidence="2" type="ORF">GCM10010529_21580</name>
</gene>
<evidence type="ECO:0000313" key="2">
    <source>
        <dbReference type="EMBL" id="GAA3068698.1"/>
    </source>
</evidence>
<dbReference type="Gene3D" id="3.40.190.10">
    <property type="entry name" value="Periplasmic binding protein-like II"/>
    <property type="match status" value="1"/>
</dbReference>
<dbReference type="RefSeq" id="WP_344681237.1">
    <property type="nucleotide sequence ID" value="NZ_BAAAVT010000013.1"/>
</dbReference>
<dbReference type="InterPro" id="IPR007210">
    <property type="entry name" value="ABC_Gly_betaine_transp_sub-bd"/>
</dbReference>
<organism evidence="2 3">
    <name type="scientific">Nesterenkonia aethiopica</name>
    <dbReference type="NCBI Taxonomy" id="269144"/>
    <lineage>
        <taxon>Bacteria</taxon>
        <taxon>Bacillati</taxon>
        <taxon>Actinomycetota</taxon>
        <taxon>Actinomycetes</taxon>
        <taxon>Micrococcales</taxon>
        <taxon>Micrococcaceae</taxon>
        <taxon>Nesterenkonia</taxon>
    </lineage>
</organism>